<feature type="transmembrane region" description="Helical" evidence="5">
    <location>
        <begin position="166"/>
        <end position="184"/>
    </location>
</feature>
<keyword evidence="3 5" id="KW-1133">Transmembrane helix</keyword>
<keyword evidence="7" id="KW-0436">Ligase</keyword>
<feature type="transmembrane region" description="Helical" evidence="5">
    <location>
        <begin position="337"/>
        <end position="357"/>
    </location>
</feature>
<feature type="transmembrane region" description="Helical" evidence="5">
    <location>
        <begin position="191"/>
        <end position="208"/>
    </location>
</feature>
<reference evidence="8" key="1">
    <citation type="submission" date="2016-11" db="EMBL/GenBank/DDBJ databases">
        <authorList>
            <person name="Varghese N."/>
            <person name="Submissions S."/>
        </authorList>
    </citation>
    <scope>NUCLEOTIDE SEQUENCE [LARGE SCALE GENOMIC DNA]</scope>
    <source>
        <strain evidence="8">GAS401</strain>
    </source>
</reference>
<dbReference type="PANTHER" id="PTHR37422">
    <property type="entry name" value="TEICHURONIC ACID BIOSYNTHESIS PROTEIN TUAE"/>
    <property type="match status" value="1"/>
</dbReference>
<comment type="subcellular location">
    <subcellularLocation>
        <location evidence="1">Membrane</location>
        <topology evidence="1">Multi-pass membrane protein</topology>
    </subcellularLocation>
</comment>
<evidence type="ECO:0000256" key="3">
    <source>
        <dbReference type="ARBA" id="ARBA00022989"/>
    </source>
</evidence>
<evidence type="ECO:0000313" key="7">
    <source>
        <dbReference type="EMBL" id="SHN60636.1"/>
    </source>
</evidence>
<proteinExistence type="predicted"/>
<keyword evidence="2 5" id="KW-0812">Transmembrane</keyword>
<feature type="domain" description="O-antigen ligase-related" evidence="6">
    <location>
        <begin position="175"/>
        <end position="315"/>
    </location>
</feature>
<dbReference type="AlphaFoldDB" id="A0A1M7SQA7"/>
<evidence type="ECO:0000256" key="4">
    <source>
        <dbReference type="ARBA" id="ARBA00023136"/>
    </source>
</evidence>
<accession>A0A1M7SQA7</accession>
<feature type="transmembrane region" description="Helical" evidence="5">
    <location>
        <begin position="108"/>
        <end position="128"/>
    </location>
</feature>
<evidence type="ECO:0000256" key="2">
    <source>
        <dbReference type="ARBA" id="ARBA00022692"/>
    </source>
</evidence>
<evidence type="ECO:0000259" key="6">
    <source>
        <dbReference type="Pfam" id="PF04932"/>
    </source>
</evidence>
<name>A0A1M7SQA7_9BRAD</name>
<dbReference type="GO" id="GO:0016874">
    <property type="term" value="F:ligase activity"/>
    <property type="evidence" value="ECO:0007669"/>
    <property type="project" value="UniProtKB-KW"/>
</dbReference>
<dbReference type="InterPro" id="IPR007016">
    <property type="entry name" value="O-antigen_ligase-rel_domated"/>
</dbReference>
<dbReference type="InterPro" id="IPR051533">
    <property type="entry name" value="WaaL-like"/>
</dbReference>
<dbReference type="PANTHER" id="PTHR37422:SF13">
    <property type="entry name" value="LIPOPOLYSACCHARIDE BIOSYNTHESIS PROTEIN PA4999-RELATED"/>
    <property type="match status" value="1"/>
</dbReference>
<feature type="transmembrane region" description="Helical" evidence="5">
    <location>
        <begin position="214"/>
        <end position="230"/>
    </location>
</feature>
<feature type="transmembrane region" description="Helical" evidence="5">
    <location>
        <begin position="27"/>
        <end position="44"/>
    </location>
</feature>
<dbReference type="GO" id="GO:0016020">
    <property type="term" value="C:membrane"/>
    <property type="evidence" value="ECO:0007669"/>
    <property type="project" value="UniProtKB-SubCell"/>
</dbReference>
<protein>
    <submittedName>
        <fullName evidence="7">O-Antigen ligase</fullName>
    </submittedName>
</protein>
<organism evidence="7 8">
    <name type="scientific">Bradyrhizobium erythrophlei</name>
    <dbReference type="NCBI Taxonomy" id="1437360"/>
    <lineage>
        <taxon>Bacteria</taxon>
        <taxon>Pseudomonadati</taxon>
        <taxon>Pseudomonadota</taxon>
        <taxon>Alphaproteobacteria</taxon>
        <taxon>Hyphomicrobiales</taxon>
        <taxon>Nitrobacteraceae</taxon>
        <taxon>Bradyrhizobium</taxon>
    </lineage>
</organism>
<feature type="transmembrane region" description="Helical" evidence="5">
    <location>
        <begin position="56"/>
        <end position="76"/>
    </location>
</feature>
<evidence type="ECO:0000256" key="5">
    <source>
        <dbReference type="SAM" id="Phobius"/>
    </source>
</evidence>
<dbReference type="Pfam" id="PF04932">
    <property type="entry name" value="Wzy_C"/>
    <property type="match status" value="1"/>
</dbReference>
<keyword evidence="8" id="KW-1185">Reference proteome</keyword>
<keyword evidence="4 5" id="KW-0472">Membrane</keyword>
<dbReference type="Proteomes" id="UP000184096">
    <property type="component" value="Chromosome I"/>
</dbReference>
<dbReference type="EMBL" id="LT670849">
    <property type="protein sequence ID" value="SHN60636.1"/>
    <property type="molecule type" value="Genomic_DNA"/>
</dbReference>
<feature type="transmembrane region" description="Helical" evidence="5">
    <location>
        <begin position="82"/>
        <end position="101"/>
    </location>
</feature>
<evidence type="ECO:0000313" key="8">
    <source>
        <dbReference type="Proteomes" id="UP000184096"/>
    </source>
</evidence>
<sequence>MPVFAIFYVIVVLPLLPDDGKGRLENVLFWPVMATLVSILVFWNRTRIDYMFFRSLPMKSLIAYLVFAAASVTWAYSPDFAFSRLVVQVLVVIIVALPYSLPISTKSTIPAVHLCFTVALVISGIYVLTTPPSPIGHSGYFTHKQELGLLCACGILISSHELLHRGWRRLVALITLGLAFWLVFESESKSALVFALVAIPSSALILQVSKRTSLTPAFFVAAIVVASMFISNPIERAGWWIFGDATLTGRTGIWGFIGEQISRYPWFGWGFHSYYFVPNSPQNQAPGYIRQMPSSHSGFLELKLETGRIGYWIFLVFIYSSLHLLERVRRKFPVRAWWYLSIELFAVLINLTDSNWIVENSLWMLYLFVVVEAVHFSLPSKIPDPGRVPLQALKKRQFVSLLPSVPRSPLGPVH</sequence>
<gene>
    <name evidence="7" type="ORF">SAMN05444170_0022</name>
</gene>
<evidence type="ECO:0000256" key="1">
    <source>
        <dbReference type="ARBA" id="ARBA00004141"/>
    </source>
</evidence>